<organism evidence="1">
    <name type="scientific">uncultured Caudovirales phage</name>
    <dbReference type="NCBI Taxonomy" id="2100421"/>
    <lineage>
        <taxon>Viruses</taxon>
        <taxon>Duplodnaviria</taxon>
        <taxon>Heunggongvirae</taxon>
        <taxon>Uroviricota</taxon>
        <taxon>Caudoviricetes</taxon>
        <taxon>Peduoviridae</taxon>
        <taxon>Maltschvirus</taxon>
        <taxon>Maltschvirus maltsch</taxon>
    </lineage>
</organism>
<gene>
    <name evidence="1" type="ORF">UFOVP597_22</name>
</gene>
<dbReference type="EMBL" id="LR796564">
    <property type="protein sequence ID" value="CAB4151543.1"/>
    <property type="molecule type" value="Genomic_DNA"/>
</dbReference>
<sequence>MKRIKSFLIWIWNEHKIINKKLKEIKKNQSWGKF</sequence>
<protein>
    <submittedName>
        <fullName evidence="1">Uncharacterized protein</fullName>
    </submittedName>
</protein>
<evidence type="ECO:0000313" key="1">
    <source>
        <dbReference type="EMBL" id="CAB4151543.1"/>
    </source>
</evidence>
<reference evidence="1" key="1">
    <citation type="submission" date="2020-04" db="EMBL/GenBank/DDBJ databases">
        <authorList>
            <person name="Chiriac C."/>
            <person name="Salcher M."/>
            <person name="Ghai R."/>
            <person name="Kavagutti S V."/>
        </authorList>
    </citation>
    <scope>NUCLEOTIDE SEQUENCE</scope>
</reference>
<accession>A0A6J5N2L8</accession>
<name>A0A6J5N2L8_9CAUD</name>
<proteinExistence type="predicted"/>